<dbReference type="InterPro" id="IPR011395">
    <property type="entry name" value="Glyco_hydro_67_aGlcAse"/>
</dbReference>
<comment type="function">
    <text evidence="10">Alpha-glucuronidase involved in the hydrolysis of xylan, a major structural heterogeneous polysaccharide found in plant biomass representing the second most abundant polysaccharide in the biosphere, after cellulose. Releases 4-O-methylglucuronic acid from xylan.</text>
</comment>
<accession>A0ABQ8QWN3</accession>
<organism evidence="14 15">
    <name type="scientific">Fusarium equiseti</name>
    <name type="common">Fusarium scirpi</name>
    <dbReference type="NCBI Taxonomy" id="61235"/>
    <lineage>
        <taxon>Eukaryota</taxon>
        <taxon>Fungi</taxon>
        <taxon>Dikarya</taxon>
        <taxon>Ascomycota</taxon>
        <taxon>Pezizomycotina</taxon>
        <taxon>Sordariomycetes</taxon>
        <taxon>Hypocreomycetidae</taxon>
        <taxon>Hypocreales</taxon>
        <taxon>Nectriaceae</taxon>
        <taxon>Fusarium</taxon>
        <taxon>Fusarium incarnatum-equiseti species complex</taxon>
    </lineage>
</organism>
<dbReference type="Gene3D" id="3.90.1330.10">
    <property type="entry name" value="Alpha-glucuronidase, C-terminal domain"/>
    <property type="match status" value="1"/>
</dbReference>
<evidence type="ECO:0000256" key="3">
    <source>
        <dbReference type="ARBA" id="ARBA00022651"/>
    </source>
</evidence>
<keyword evidence="3 9" id="KW-0858">Xylan degradation</keyword>
<evidence type="ECO:0000259" key="12">
    <source>
        <dbReference type="Pfam" id="PF07477"/>
    </source>
</evidence>
<evidence type="ECO:0000313" key="14">
    <source>
        <dbReference type="EMBL" id="KAJ4112513.1"/>
    </source>
</evidence>
<gene>
    <name evidence="10" type="primary">aguA</name>
    <name evidence="14" type="ORF">NW768_011680</name>
</gene>
<sequence>MRISTLLLTFSACALAEDGLDGWLRYAPLPAHSISSHAKSLPRKIRVIGGSKNSPLGSAGSELQKGFSGILDIDLKTADNKKTCDFAKTIVVTTVDNLDKACGKQKHPKLEEDGYWLSTSDNSVKIIGQNERGALYGAFEYLSMLGQGNFKHVEKASNPSAPIRWANQWDNLNASSTHGSIERGYGGPSIFFDGVKNVRKDLSRVPLFGRLLASIGINAVVINNVNADVRLFNKENRDGLVEIADLLRPWGVQVGLSLNFASPNVTGDLDTFDPLDKKVIKWWHDLTDGLYERIPDMAGYLVKANSEGQPGPLTYNRKCSLCMSLRLPVANVSKGTLADGANMFAKALEPHGGVVMFRAFVYDKLDWTDWKADRANAAVEFFSELDGKFDDNVVVQIKYGPIDFQVREPVSPLFAHLRNTNSAIELQISQEYLGQQCHLVYLPPLWRTILDFDMRIDGKKSNVRDIVSGKVFKRKLGGYAGVTNVGLDKNWLGSHLSMSNLYAFGRMAWNPQSDPQEILEDWTRLTFGLDNKVRKAITEMSMKSWPAYENYSGNLGIQTLTDILYAHYGPNPRSQDNNGWGQWTRATRDHIGMDRTVKNGTGNAGQYPSEVAERYENPETTPDDLMLWFHHVPYTHKLHSGKTVIQHFYDAHYKGADTAQTFPKLWKSLKGKVDEDRFKHELFRLNYQAGHSIVWRDAINEFYRNLSGIADTHDRVRNHPYRIEAEKMDLDNYHPVNVTPSETASKYVAVYTNGTGTATTKLNFKKGTYNLAVNYYDIVGGKSTWSVYLNKRLVGKWVGDNEEKLGHWPSEFLDGHSATRLTFEGVKIKPGDELTIIGKADGKETAALDYISVLPEGIVD</sequence>
<evidence type="ECO:0000259" key="13">
    <source>
        <dbReference type="Pfam" id="PF07488"/>
    </source>
</evidence>
<evidence type="ECO:0000256" key="7">
    <source>
        <dbReference type="ARBA" id="ARBA00023326"/>
    </source>
</evidence>
<keyword evidence="5 10" id="KW-0119">Carbohydrate metabolism</keyword>
<dbReference type="InterPro" id="IPR011099">
    <property type="entry name" value="Glyco_hydro_67_C"/>
</dbReference>
<feature type="domain" description="Glycosyl hydrolase family 67 catalytic" evidence="13">
    <location>
        <begin position="149"/>
        <end position="491"/>
    </location>
</feature>
<evidence type="ECO:0000256" key="10">
    <source>
        <dbReference type="RuleBase" id="RU361198"/>
    </source>
</evidence>
<dbReference type="InterPro" id="IPR005154">
    <property type="entry name" value="Glyco_hydro_67_aGlcAse_N"/>
</dbReference>
<dbReference type="PANTHER" id="PTHR39207:SF1">
    <property type="entry name" value="ALPHA-GLUCURONIDASE A"/>
    <property type="match status" value="1"/>
</dbReference>
<comment type="subcellular location">
    <subcellularLocation>
        <location evidence="9 10">Secreted</location>
    </subcellularLocation>
</comment>
<dbReference type="Gene3D" id="3.20.20.80">
    <property type="entry name" value="Glycosidases"/>
    <property type="match status" value="1"/>
</dbReference>
<keyword evidence="9" id="KW-0964">Secreted</keyword>
<evidence type="ECO:0000256" key="8">
    <source>
        <dbReference type="ARBA" id="ARBA00048838"/>
    </source>
</evidence>
<name>A0ABQ8QWN3_FUSEQ</name>
<dbReference type="InterPro" id="IPR017853">
    <property type="entry name" value="GH"/>
</dbReference>
<dbReference type="CDD" id="cd02795">
    <property type="entry name" value="CBM6-CBM35-CBM36_like"/>
    <property type="match status" value="1"/>
</dbReference>
<dbReference type="SUPFAM" id="SSF55545">
    <property type="entry name" value="beta-N-acetylhexosaminidase-like domain"/>
    <property type="match status" value="1"/>
</dbReference>
<evidence type="ECO:0000256" key="5">
    <source>
        <dbReference type="ARBA" id="ARBA00023277"/>
    </source>
</evidence>
<keyword evidence="4 9" id="KW-0378">Hydrolase</keyword>
<keyword evidence="6 9" id="KW-0326">Glycosidase</keyword>
<evidence type="ECO:0000256" key="4">
    <source>
        <dbReference type="ARBA" id="ARBA00022801"/>
    </source>
</evidence>
<dbReference type="InterPro" id="IPR011100">
    <property type="entry name" value="Glyco_hydro_67_cat"/>
</dbReference>
<evidence type="ECO:0000256" key="6">
    <source>
        <dbReference type="ARBA" id="ARBA00023295"/>
    </source>
</evidence>
<dbReference type="EC" id="3.2.1.139" evidence="2 9"/>
<evidence type="ECO:0000256" key="2">
    <source>
        <dbReference type="ARBA" id="ARBA00012271"/>
    </source>
</evidence>
<evidence type="ECO:0000256" key="9">
    <source>
        <dbReference type="PIRNR" id="PIRNR029900"/>
    </source>
</evidence>
<keyword evidence="9 10" id="KW-0732">Signal</keyword>
<dbReference type="Pfam" id="PF07488">
    <property type="entry name" value="Glyco_hydro_67M"/>
    <property type="match status" value="1"/>
</dbReference>
<evidence type="ECO:0000259" key="11">
    <source>
        <dbReference type="Pfam" id="PF03648"/>
    </source>
</evidence>
<dbReference type="PANTHER" id="PTHR39207">
    <property type="entry name" value="ALPHA-GLUCURONIDASE A"/>
    <property type="match status" value="1"/>
</dbReference>
<dbReference type="Gene3D" id="2.60.120.260">
    <property type="entry name" value="Galactose-binding domain-like"/>
    <property type="match status" value="1"/>
</dbReference>
<reference evidence="14" key="1">
    <citation type="submission" date="2022-09" db="EMBL/GenBank/DDBJ databases">
        <title>Fusarium specimens isolated from Avocado Roots.</title>
        <authorList>
            <person name="Stajich J."/>
            <person name="Roper C."/>
            <person name="Heimlech-Rivalta G."/>
        </authorList>
    </citation>
    <scope>NUCLEOTIDE SEQUENCE</scope>
    <source>
        <strain evidence="14">CF00095</strain>
    </source>
</reference>
<dbReference type="Proteomes" id="UP001152024">
    <property type="component" value="Unassembled WGS sequence"/>
</dbReference>
<evidence type="ECO:0000256" key="1">
    <source>
        <dbReference type="ARBA" id="ARBA00008833"/>
    </source>
</evidence>
<feature type="chain" id="PRO_5044958044" description="Alpha-glucuronidase" evidence="9 10">
    <location>
        <begin position="17"/>
        <end position="860"/>
    </location>
</feature>
<dbReference type="Gene3D" id="3.30.379.10">
    <property type="entry name" value="Chitobiase/beta-hexosaminidase domain 2-like"/>
    <property type="match status" value="1"/>
</dbReference>
<comment type="caution">
    <text evidence="14">The sequence shown here is derived from an EMBL/GenBank/DDBJ whole genome shotgun (WGS) entry which is preliminary data.</text>
</comment>
<dbReference type="InterPro" id="IPR037054">
    <property type="entry name" value="A-glucoronidase_C_sf"/>
</dbReference>
<feature type="domain" description="Glycosyl hydrolase family 67 C-terminal" evidence="12">
    <location>
        <begin position="493"/>
        <end position="715"/>
    </location>
</feature>
<dbReference type="EMBL" id="JAOQBH010000031">
    <property type="protein sequence ID" value="KAJ4112513.1"/>
    <property type="molecule type" value="Genomic_DNA"/>
</dbReference>
<dbReference type="SUPFAM" id="SSF51445">
    <property type="entry name" value="(Trans)glycosidases"/>
    <property type="match status" value="1"/>
</dbReference>
<keyword evidence="15" id="KW-1185">Reference proteome</keyword>
<protein>
    <recommendedName>
        <fullName evidence="2 9">Alpha-glucuronidase</fullName>
        <ecNumber evidence="2 9">3.2.1.139</ecNumber>
    </recommendedName>
</protein>
<dbReference type="Pfam" id="PF03648">
    <property type="entry name" value="Glyco_hydro_67N"/>
    <property type="match status" value="1"/>
</dbReference>
<feature type="signal peptide" evidence="9 10">
    <location>
        <begin position="1"/>
        <end position="16"/>
    </location>
</feature>
<dbReference type="InterPro" id="IPR029018">
    <property type="entry name" value="Hex-like_dom2"/>
</dbReference>
<proteinExistence type="inferred from homology"/>
<comment type="catalytic activity">
    <reaction evidence="8 9 10">
        <text>an alpha-D-glucuronoside + H2O = D-glucuronate + an alcohol</text>
        <dbReference type="Rhea" id="RHEA:20005"/>
        <dbReference type="ChEBI" id="CHEBI:15377"/>
        <dbReference type="ChEBI" id="CHEBI:30879"/>
        <dbReference type="ChEBI" id="CHEBI:58720"/>
        <dbReference type="ChEBI" id="CHEBI:58899"/>
        <dbReference type="EC" id="3.2.1.139"/>
    </reaction>
</comment>
<comment type="similarity">
    <text evidence="1 9 10">Belongs to the glycosyl hydrolase 67 family.</text>
</comment>
<dbReference type="Pfam" id="PF07477">
    <property type="entry name" value="Glyco_hydro_67C"/>
    <property type="match status" value="1"/>
</dbReference>
<evidence type="ECO:0000313" key="15">
    <source>
        <dbReference type="Proteomes" id="UP001152024"/>
    </source>
</evidence>
<feature type="domain" description="Alpha glucuronidase N-terminal" evidence="11">
    <location>
        <begin position="22"/>
        <end position="141"/>
    </location>
</feature>
<keyword evidence="7 10" id="KW-0624">Polysaccharide degradation</keyword>
<dbReference type="PIRSF" id="PIRSF029900">
    <property type="entry name" value="Alpha-glucuronds"/>
    <property type="match status" value="1"/>
</dbReference>